<dbReference type="SUPFAM" id="SSF69786">
    <property type="entry name" value="YggU-like"/>
    <property type="match status" value="1"/>
</dbReference>
<organism evidence="2 4">
    <name type="scientific">Artemia franciscana</name>
    <name type="common">Brine shrimp</name>
    <name type="synonym">Artemia sanfranciscana</name>
    <dbReference type="NCBI Taxonomy" id="6661"/>
    <lineage>
        <taxon>Eukaryota</taxon>
        <taxon>Metazoa</taxon>
        <taxon>Ecdysozoa</taxon>
        <taxon>Arthropoda</taxon>
        <taxon>Crustacea</taxon>
        <taxon>Branchiopoda</taxon>
        <taxon>Anostraca</taxon>
        <taxon>Artemiidae</taxon>
        <taxon>Artemia</taxon>
    </lineage>
</organism>
<dbReference type="Pfam" id="PF02594">
    <property type="entry name" value="DUF167"/>
    <property type="match status" value="1"/>
</dbReference>
<dbReference type="HAMAP" id="MF_00634">
    <property type="entry name" value="UPF0235"/>
    <property type="match status" value="1"/>
</dbReference>
<dbReference type="Gene3D" id="3.30.1200.10">
    <property type="entry name" value="YggU-like"/>
    <property type="match status" value="1"/>
</dbReference>
<dbReference type="InterPro" id="IPR036591">
    <property type="entry name" value="YggU-like_sf"/>
</dbReference>
<dbReference type="SMART" id="SM01152">
    <property type="entry name" value="DUF167"/>
    <property type="match status" value="1"/>
</dbReference>
<dbReference type="PANTHER" id="PTHR13420">
    <property type="entry name" value="UPF0235 PROTEIN C15ORF40"/>
    <property type="match status" value="1"/>
</dbReference>
<dbReference type="EMBL" id="JAVRJZ010000003">
    <property type="protein sequence ID" value="KAK2724776.1"/>
    <property type="molecule type" value="Genomic_DNA"/>
</dbReference>
<proteinExistence type="inferred from homology"/>
<gene>
    <name evidence="3" type="ORF">QYM36_001310</name>
    <name evidence="2" type="ORF">QYM36_019855</name>
</gene>
<dbReference type="GO" id="GO:0005737">
    <property type="term" value="C:cytoplasm"/>
    <property type="evidence" value="ECO:0007669"/>
    <property type="project" value="TreeGrafter"/>
</dbReference>
<dbReference type="PANTHER" id="PTHR13420:SF7">
    <property type="entry name" value="UPF0235 PROTEIN C15ORF40"/>
    <property type="match status" value="1"/>
</dbReference>
<sequence>MATRGKLRLNVKVIPQGGNNKIESFDGSVEPISLKLRIKAPPEDGKANLELQSFLAKCLGVHKQNISLVAGHKSRNKTIEISDDSKELIAKIKNLVD</sequence>
<evidence type="ECO:0000313" key="3">
    <source>
        <dbReference type="EMBL" id="KAK2724776.1"/>
    </source>
</evidence>
<dbReference type="AlphaFoldDB" id="A0AA88H797"/>
<keyword evidence="4" id="KW-1185">Reference proteome</keyword>
<evidence type="ECO:0000256" key="1">
    <source>
        <dbReference type="ARBA" id="ARBA00010364"/>
    </source>
</evidence>
<reference evidence="2" key="1">
    <citation type="submission" date="2023-07" db="EMBL/GenBank/DDBJ databases">
        <title>Chromosome-level genome assembly of Artemia franciscana.</title>
        <authorList>
            <person name="Jo E."/>
        </authorList>
    </citation>
    <scope>NUCLEOTIDE SEQUENCE</scope>
    <source>
        <tissue evidence="2">Whole body</tissue>
    </source>
</reference>
<dbReference type="EMBL" id="JAVRJZ010004450">
    <property type="protein sequence ID" value="KAK2701499.1"/>
    <property type="molecule type" value="Genomic_DNA"/>
</dbReference>
<comment type="similarity">
    <text evidence="1">Belongs to the UPF0235 family.</text>
</comment>
<protein>
    <submittedName>
        <fullName evidence="2">Uncharacterized protein</fullName>
    </submittedName>
</protein>
<dbReference type="InterPro" id="IPR003746">
    <property type="entry name" value="DUF167"/>
</dbReference>
<name>A0AA88H797_ARTSF</name>
<accession>A0AA88H797</accession>
<evidence type="ECO:0000313" key="2">
    <source>
        <dbReference type="EMBL" id="KAK2701499.1"/>
    </source>
</evidence>
<comment type="caution">
    <text evidence="2">The sequence shown here is derived from an EMBL/GenBank/DDBJ whole genome shotgun (WGS) entry which is preliminary data.</text>
</comment>
<dbReference type="Proteomes" id="UP001187531">
    <property type="component" value="Unassembled WGS sequence"/>
</dbReference>
<evidence type="ECO:0000313" key="4">
    <source>
        <dbReference type="Proteomes" id="UP001187531"/>
    </source>
</evidence>
<dbReference type="NCBIfam" id="TIGR00251">
    <property type="entry name" value="DUF167 family protein"/>
    <property type="match status" value="1"/>
</dbReference>